<name>A0A401PKE9_SCYTO</name>
<accession>A0A401PKE9</accession>
<dbReference type="STRING" id="75743.A0A401PKE9"/>
<proteinExistence type="predicted"/>
<dbReference type="OrthoDB" id="9908091at2759"/>
<evidence type="ECO:0000313" key="3">
    <source>
        <dbReference type="EMBL" id="GCB73619.1"/>
    </source>
</evidence>
<dbReference type="AlphaFoldDB" id="A0A401PKE9"/>
<keyword evidence="4" id="KW-1185">Reference proteome</keyword>
<evidence type="ECO:0000313" key="4">
    <source>
        <dbReference type="Proteomes" id="UP000288216"/>
    </source>
</evidence>
<keyword evidence="2" id="KW-0472">Membrane</keyword>
<evidence type="ECO:0000256" key="2">
    <source>
        <dbReference type="SAM" id="Phobius"/>
    </source>
</evidence>
<feature type="compositionally biased region" description="Basic and acidic residues" evidence="1">
    <location>
        <begin position="125"/>
        <end position="140"/>
    </location>
</feature>
<organism evidence="3 4">
    <name type="scientific">Scyliorhinus torazame</name>
    <name type="common">Cloudy catshark</name>
    <name type="synonym">Catulus torazame</name>
    <dbReference type="NCBI Taxonomy" id="75743"/>
    <lineage>
        <taxon>Eukaryota</taxon>
        <taxon>Metazoa</taxon>
        <taxon>Chordata</taxon>
        <taxon>Craniata</taxon>
        <taxon>Vertebrata</taxon>
        <taxon>Chondrichthyes</taxon>
        <taxon>Elasmobranchii</taxon>
        <taxon>Galeomorphii</taxon>
        <taxon>Galeoidea</taxon>
        <taxon>Carcharhiniformes</taxon>
        <taxon>Scyliorhinidae</taxon>
        <taxon>Scyliorhinus</taxon>
    </lineage>
</organism>
<sequence length="140" mass="15807">MPARALQIIQPRSILAESHNATFGCAYNNTGEGPLEEFRISVHKGEIGLDTEIKRCGQFTQTTLIVLAFTAIFILYSVFITCLHWPLGTTACILRMKEAVDMKCELIHNSDEPATATWTGQRWETGPRQDVEKEPRRTKQ</sequence>
<keyword evidence="2" id="KW-1133">Transmembrane helix</keyword>
<evidence type="ECO:0000256" key="1">
    <source>
        <dbReference type="SAM" id="MobiDB-lite"/>
    </source>
</evidence>
<feature type="region of interest" description="Disordered" evidence="1">
    <location>
        <begin position="117"/>
        <end position="140"/>
    </location>
</feature>
<dbReference type="Proteomes" id="UP000288216">
    <property type="component" value="Unassembled WGS sequence"/>
</dbReference>
<reference evidence="3 4" key="1">
    <citation type="journal article" date="2018" name="Nat. Ecol. Evol.">
        <title>Shark genomes provide insights into elasmobranch evolution and the origin of vertebrates.</title>
        <authorList>
            <person name="Hara Y"/>
            <person name="Yamaguchi K"/>
            <person name="Onimaru K"/>
            <person name="Kadota M"/>
            <person name="Koyanagi M"/>
            <person name="Keeley SD"/>
            <person name="Tatsumi K"/>
            <person name="Tanaka K"/>
            <person name="Motone F"/>
            <person name="Kageyama Y"/>
            <person name="Nozu R"/>
            <person name="Adachi N"/>
            <person name="Nishimura O"/>
            <person name="Nakagawa R"/>
            <person name="Tanegashima C"/>
            <person name="Kiyatake I"/>
            <person name="Matsumoto R"/>
            <person name="Murakumo K"/>
            <person name="Nishida K"/>
            <person name="Terakita A"/>
            <person name="Kuratani S"/>
            <person name="Sato K"/>
            <person name="Hyodo S Kuraku.S."/>
        </authorList>
    </citation>
    <scope>NUCLEOTIDE SEQUENCE [LARGE SCALE GENOMIC DNA]</scope>
</reference>
<dbReference type="EMBL" id="BFAA01000692">
    <property type="protein sequence ID" value="GCB73619.1"/>
    <property type="molecule type" value="Genomic_DNA"/>
</dbReference>
<comment type="caution">
    <text evidence="3">The sequence shown here is derived from an EMBL/GenBank/DDBJ whole genome shotgun (WGS) entry which is preliminary data.</text>
</comment>
<keyword evidence="2" id="KW-0812">Transmembrane</keyword>
<protein>
    <submittedName>
        <fullName evidence="3">Uncharacterized protein</fullName>
    </submittedName>
</protein>
<feature type="transmembrane region" description="Helical" evidence="2">
    <location>
        <begin position="64"/>
        <end position="87"/>
    </location>
</feature>
<gene>
    <name evidence="3" type="ORF">scyTo_0002699</name>
</gene>